<dbReference type="KEGG" id="ntt:TAO_0823"/>
<keyword evidence="1" id="KW-0812">Transmembrane</keyword>
<organism evidence="3 4">
    <name type="scientific">Candidatus Nitrosoglobus terrae</name>
    <dbReference type="NCBI Taxonomy" id="1630141"/>
    <lineage>
        <taxon>Bacteria</taxon>
        <taxon>Pseudomonadati</taxon>
        <taxon>Pseudomonadota</taxon>
        <taxon>Gammaproteobacteria</taxon>
        <taxon>Chromatiales</taxon>
        <taxon>Chromatiaceae</taxon>
        <taxon>Candidatus Nitrosoglobus</taxon>
    </lineage>
</organism>
<protein>
    <submittedName>
        <fullName evidence="3">Hypothetical conserved protein</fullName>
    </submittedName>
</protein>
<evidence type="ECO:0000313" key="3">
    <source>
        <dbReference type="EMBL" id="BAW80193.1"/>
    </source>
</evidence>
<feature type="transmembrane region" description="Helical" evidence="1">
    <location>
        <begin position="12"/>
        <end position="35"/>
    </location>
</feature>
<keyword evidence="4" id="KW-1185">Reference proteome</keyword>
<reference evidence="3 4" key="1">
    <citation type="journal article" date="2017" name="ISME J.">
        <title>An acid-tolerant ammonia-oxidizing ?-proteobacterium from soil.</title>
        <authorList>
            <person name="Hayatsu M."/>
            <person name="Tago K."/>
            <person name="Uchiyama I."/>
            <person name="Toyoda A."/>
            <person name="Wang Y."/>
            <person name="Shimomura Y."/>
            <person name="Okubo T."/>
            <person name="Kurisu F."/>
            <person name="Hirono Y."/>
            <person name="Nonaka K."/>
            <person name="Akiyama H."/>
            <person name="Itoh T."/>
            <person name="Takami H."/>
        </authorList>
    </citation>
    <scope>NUCLEOTIDE SEQUENCE [LARGE SCALE GENOMIC DNA]</scope>
    <source>
        <strain evidence="3 4">TAO100</strain>
    </source>
</reference>
<dbReference type="Pfam" id="PF14341">
    <property type="entry name" value="PilX_N"/>
    <property type="match status" value="1"/>
</dbReference>
<name>A0A1Q2SM56_9GAMM</name>
<proteinExistence type="predicted"/>
<dbReference type="Proteomes" id="UP000243679">
    <property type="component" value="Chromosome"/>
</dbReference>
<dbReference type="EMBL" id="AP014836">
    <property type="protein sequence ID" value="BAW80193.1"/>
    <property type="molecule type" value="Genomic_DNA"/>
</dbReference>
<gene>
    <name evidence="3" type="ORF">TAO_0823</name>
</gene>
<dbReference type="AlphaFoldDB" id="A0A1Q2SM56"/>
<evidence type="ECO:0000256" key="1">
    <source>
        <dbReference type="SAM" id="Phobius"/>
    </source>
</evidence>
<keyword evidence="1" id="KW-1133">Transmembrane helix</keyword>
<feature type="domain" description="Type 4 fimbrial biogenesis protein PilX N-terminal" evidence="2">
    <location>
        <begin position="14"/>
        <end position="64"/>
    </location>
</feature>
<accession>A0A1Q2SM56</accession>
<keyword evidence="1" id="KW-0472">Membrane</keyword>
<evidence type="ECO:0000313" key="4">
    <source>
        <dbReference type="Proteomes" id="UP000243679"/>
    </source>
</evidence>
<dbReference type="RefSeq" id="WP_172419058.1">
    <property type="nucleotide sequence ID" value="NZ_AP014836.1"/>
</dbReference>
<dbReference type="InterPro" id="IPR025746">
    <property type="entry name" value="PilX_N_dom"/>
</dbReference>
<sequence>MTKQRYGASAFYQQGVATLTVSLILSFLATLMTFYTTKVQVMEQRIAGNEFRADQAFAAAEAGIAEGIAYLQANANQVSAWSWIPCNSSVNYPCGNGTQNITWSFIPQLENSADYTMMLDQANGRYSLALLQSANPSGVFLLLAQGQSADGSGQAIVKQGIYLSANIPQAALMVKGNVTFNGNSTVDANAGQAISIWANKDVKMNGGSTTGSIWAGGDIIMNGSYTVTGSILAQGNISLPNGNTTATGAITSKAAIPDFPTDLFNYVFGVPQSQSSTIQAKATSLTNCDSLNQNSSGLYWITGNCNKNGSGVIGSADKPVLLVVNGNITMNGDSQIYGLVFSLSGNVTFNGKSTVTGSLITSQDTTINGSFNYDSQVLKKVSIGQSLALITGSWADF</sequence>
<evidence type="ECO:0000259" key="2">
    <source>
        <dbReference type="Pfam" id="PF14341"/>
    </source>
</evidence>